<protein>
    <recommendedName>
        <fullName evidence="2">Myb-like domain-containing protein</fullName>
    </recommendedName>
</protein>
<feature type="region of interest" description="Disordered" evidence="1">
    <location>
        <begin position="184"/>
        <end position="219"/>
    </location>
</feature>
<dbReference type="AlphaFoldDB" id="A0A4S4D8K3"/>
<keyword evidence="4" id="KW-1185">Reference proteome</keyword>
<dbReference type="InterPro" id="IPR044823">
    <property type="entry name" value="ASIL1/2-like"/>
</dbReference>
<proteinExistence type="predicted"/>
<feature type="domain" description="Myb-like" evidence="2">
    <location>
        <begin position="18"/>
        <end position="78"/>
    </location>
</feature>
<dbReference type="PANTHER" id="PTHR31307:SF43">
    <property type="entry name" value="TRIHELIX TRANSCRIPTION FACTOR ASIL2-LIKE"/>
    <property type="match status" value="1"/>
</dbReference>
<evidence type="ECO:0000313" key="3">
    <source>
        <dbReference type="EMBL" id="THF98747.1"/>
    </source>
</evidence>
<gene>
    <name evidence="3" type="ORF">TEA_017819</name>
</gene>
<dbReference type="PANTHER" id="PTHR31307">
    <property type="entry name" value="TRIHELIX TRANSCRIPTION FACTOR ASIL2"/>
    <property type="match status" value="1"/>
</dbReference>
<feature type="compositionally biased region" description="Acidic residues" evidence="1">
    <location>
        <begin position="210"/>
        <end position="219"/>
    </location>
</feature>
<evidence type="ECO:0000256" key="1">
    <source>
        <dbReference type="SAM" id="MobiDB-lite"/>
    </source>
</evidence>
<organism evidence="3 4">
    <name type="scientific">Camellia sinensis var. sinensis</name>
    <name type="common">China tea</name>
    <dbReference type="NCBI Taxonomy" id="542762"/>
    <lineage>
        <taxon>Eukaryota</taxon>
        <taxon>Viridiplantae</taxon>
        <taxon>Streptophyta</taxon>
        <taxon>Embryophyta</taxon>
        <taxon>Tracheophyta</taxon>
        <taxon>Spermatophyta</taxon>
        <taxon>Magnoliopsida</taxon>
        <taxon>eudicotyledons</taxon>
        <taxon>Gunneridae</taxon>
        <taxon>Pentapetalae</taxon>
        <taxon>asterids</taxon>
        <taxon>Ericales</taxon>
        <taxon>Theaceae</taxon>
        <taxon>Camellia</taxon>
    </lineage>
</organism>
<dbReference type="PROSITE" id="PS50090">
    <property type="entry name" value="MYB_LIKE"/>
    <property type="match status" value="1"/>
</dbReference>
<dbReference type="Proteomes" id="UP000306102">
    <property type="component" value="Unassembled WGS sequence"/>
</dbReference>
<feature type="region of interest" description="Disordered" evidence="1">
    <location>
        <begin position="353"/>
        <end position="372"/>
    </location>
</feature>
<accession>A0A4S4D8K3</accession>
<name>A0A4S4D8K3_CAMSN</name>
<dbReference type="InterPro" id="IPR001005">
    <property type="entry name" value="SANT/Myb"/>
</dbReference>
<dbReference type="SMART" id="SM00595">
    <property type="entry name" value="MADF"/>
    <property type="match status" value="1"/>
</dbReference>
<feature type="compositionally biased region" description="Polar residues" evidence="1">
    <location>
        <begin position="189"/>
        <end position="200"/>
    </location>
</feature>
<dbReference type="Pfam" id="PF13837">
    <property type="entry name" value="Myb_DNA-bind_4"/>
    <property type="match status" value="1"/>
</dbReference>
<comment type="caution">
    <text evidence="3">The sequence shown here is derived from an EMBL/GenBank/DDBJ whole genome shotgun (WGS) entry which is preliminary data.</text>
</comment>
<reference evidence="3 4" key="1">
    <citation type="journal article" date="2018" name="Proc. Natl. Acad. Sci. U.S.A.">
        <title>Draft genome sequence of Camellia sinensis var. sinensis provides insights into the evolution of the tea genome and tea quality.</title>
        <authorList>
            <person name="Wei C."/>
            <person name="Yang H."/>
            <person name="Wang S."/>
            <person name="Zhao J."/>
            <person name="Liu C."/>
            <person name="Gao L."/>
            <person name="Xia E."/>
            <person name="Lu Y."/>
            <person name="Tai Y."/>
            <person name="She G."/>
            <person name="Sun J."/>
            <person name="Cao H."/>
            <person name="Tong W."/>
            <person name="Gao Q."/>
            <person name="Li Y."/>
            <person name="Deng W."/>
            <person name="Jiang X."/>
            <person name="Wang W."/>
            <person name="Chen Q."/>
            <person name="Zhang S."/>
            <person name="Li H."/>
            <person name="Wu J."/>
            <person name="Wang P."/>
            <person name="Li P."/>
            <person name="Shi C."/>
            <person name="Zheng F."/>
            <person name="Jian J."/>
            <person name="Huang B."/>
            <person name="Shan D."/>
            <person name="Shi M."/>
            <person name="Fang C."/>
            <person name="Yue Y."/>
            <person name="Li F."/>
            <person name="Li D."/>
            <person name="Wei S."/>
            <person name="Han B."/>
            <person name="Jiang C."/>
            <person name="Yin Y."/>
            <person name="Xia T."/>
            <person name="Zhang Z."/>
            <person name="Bennetzen J.L."/>
            <person name="Zhao S."/>
            <person name="Wan X."/>
        </authorList>
    </citation>
    <scope>NUCLEOTIDE SEQUENCE [LARGE SCALE GENOMIC DNA]</scope>
    <source>
        <strain evidence="4">cv. Shuchazao</strain>
        <tissue evidence="3">Leaf</tissue>
    </source>
</reference>
<dbReference type="EMBL" id="SDRB02012143">
    <property type="protein sequence ID" value="THF98747.1"/>
    <property type="molecule type" value="Genomic_DNA"/>
</dbReference>
<dbReference type="Gene3D" id="1.10.10.60">
    <property type="entry name" value="Homeodomain-like"/>
    <property type="match status" value="1"/>
</dbReference>
<feature type="compositionally biased region" description="Basic and acidic residues" evidence="1">
    <location>
        <begin position="357"/>
        <end position="372"/>
    </location>
</feature>
<evidence type="ECO:0000259" key="2">
    <source>
        <dbReference type="PROSITE" id="PS50090"/>
    </source>
</evidence>
<evidence type="ECO:0000313" key="4">
    <source>
        <dbReference type="Proteomes" id="UP000306102"/>
    </source>
</evidence>
<dbReference type="InterPro" id="IPR044822">
    <property type="entry name" value="Myb_DNA-bind_4"/>
</dbReference>
<sequence length="451" mass="49905">MSTPTPEKPPRKFPTPCWTQEETLALIDAYRDRWYALRRGYLRTADWDAVADAVVSRCPAVSPPKTSAQCRHKMEKLRQRYRTEKQRSLSFPGRFFSSWFFFDNMDSMASGSSLAVGSKPDAGNQVDSGVGGVLRIKNVGDRNSVESVFGSKNSKKVDGNSNPDLVLYQDKALCDRNSPPLGFRANKIEGNSSPNTSSRVLNGYPSYVDDGSDDEEEDEEVEEDFGGGFRVRTPIDGKLVPPVFRTKKLGKIHGNFGPNFDSNHFYSNGIEDGGGFWVKTPIDQEMVPPGFRPKKFSKVDSNLNPNFGSADGGFPVKMPGNRYSVPAGFRTKGYGKNGGNSCPNLVSRVSNGFDSGLGKKSDGGGRGVKRERGSISEIVSSIKLLGEGFLKMEKMKMEMAKEIEKMRMEREMKRSELILESQRQIVDAFVTVLVENKKKNENTPPVAAPET</sequence>
<dbReference type="FunFam" id="1.10.10.60:FF:000152">
    <property type="entry name" value="Trihelix transcription factor ASIL2"/>
    <property type="match status" value="1"/>
</dbReference>